<dbReference type="GO" id="GO:0005829">
    <property type="term" value="C:cytosol"/>
    <property type="evidence" value="ECO:0007669"/>
    <property type="project" value="TreeGrafter"/>
</dbReference>
<feature type="domain" description="Class II aldolase/adducin N-terminal" evidence="3">
    <location>
        <begin position="1"/>
        <end position="172"/>
    </location>
</feature>
<reference evidence="4 5" key="1">
    <citation type="submission" date="2018-11" db="EMBL/GenBank/DDBJ databases">
        <title>Gemmobacter sp. nov., YIM 102744-1 draft genome.</title>
        <authorList>
            <person name="Li G."/>
            <person name="Jiang Y."/>
        </authorList>
    </citation>
    <scope>NUCLEOTIDE SEQUENCE [LARGE SCALE GENOMIC DNA]</scope>
    <source>
        <strain evidence="4 5">YIM 102744-1</strain>
    </source>
</reference>
<dbReference type="Proteomes" id="UP000282125">
    <property type="component" value="Unassembled WGS sequence"/>
</dbReference>
<dbReference type="Pfam" id="PF00596">
    <property type="entry name" value="Aldolase_II"/>
    <property type="match status" value="1"/>
</dbReference>
<protein>
    <submittedName>
        <fullName evidence="4">Class II aldolase/adducin family protein</fullName>
    </submittedName>
</protein>
<gene>
    <name evidence="4" type="ORF">EG244_06880</name>
</gene>
<accession>A0A3P3DQ14</accession>
<dbReference type="InterPro" id="IPR050197">
    <property type="entry name" value="Aldolase_class_II_sugar_metab"/>
</dbReference>
<name>A0A3P3DQ14_9RHOB</name>
<dbReference type="InterPro" id="IPR001303">
    <property type="entry name" value="Aldolase_II/adducin_N"/>
</dbReference>
<keyword evidence="1" id="KW-0479">Metal-binding</keyword>
<dbReference type="GO" id="GO:0046872">
    <property type="term" value="F:metal ion binding"/>
    <property type="evidence" value="ECO:0007669"/>
    <property type="project" value="UniProtKB-KW"/>
</dbReference>
<dbReference type="PANTHER" id="PTHR22789">
    <property type="entry name" value="FUCULOSE PHOSPHATE ALDOLASE"/>
    <property type="match status" value="1"/>
</dbReference>
<evidence type="ECO:0000256" key="2">
    <source>
        <dbReference type="ARBA" id="ARBA00023239"/>
    </source>
</evidence>
<dbReference type="Gene3D" id="3.40.225.10">
    <property type="entry name" value="Class II aldolase/adducin N-terminal domain"/>
    <property type="match status" value="1"/>
</dbReference>
<dbReference type="PANTHER" id="PTHR22789:SF0">
    <property type="entry name" value="3-OXO-TETRONATE 4-PHOSPHATE DECARBOXYLASE-RELATED"/>
    <property type="match status" value="1"/>
</dbReference>
<keyword evidence="2" id="KW-0456">Lyase</keyword>
<dbReference type="EMBL" id="RRAZ01000008">
    <property type="protein sequence ID" value="RRH76241.1"/>
    <property type="molecule type" value="Genomic_DNA"/>
</dbReference>
<dbReference type="SMART" id="SM01007">
    <property type="entry name" value="Aldolase_II"/>
    <property type="match status" value="1"/>
</dbReference>
<dbReference type="GO" id="GO:0016832">
    <property type="term" value="F:aldehyde-lyase activity"/>
    <property type="evidence" value="ECO:0007669"/>
    <property type="project" value="TreeGrafter"/>
</dbReference>
<dbReference type="GO" id="GO:0019323">
    <property type="term" value="P:pentose catabolic process"/>
    <property type="evidence" value="ECO:0007669"/>
    <property type="project" value="TreeGrafter"/>
</dbReference>
<dbReference type="InterPro" id="IPR036409">
    <property type="entry name" value="Aldolase_II/adducin_N_sf"/>
</dbReference>
<evidence type="ECO:0000256" key="1">
    <source>
        <dbReference type="ARBA" id="ARBA00022723"/>
    </source>
</evidence>
<dbReference type="SUPFAM" id="SSF53639">
    <property type="entry name" value="AraD/HMP-PK domain-like"/>
    <property type="match status" value="1"/>
</dbReference>
<evidence type="ECO:0000259" key="3">
    <source>
        <dbReference type="SMART" id="SM01007"/>
    </source>
</evidence>
<keyword evidence="5" id="KW-1185">Reference proteome</keyword>
<comment type="caution">
    <text evidence="4">The sequence shown here is derived from an EMBL/GenBank/DDBJ whole genome shotgun (WGS) entry which is preliminary data.</text>
</comment>
<proteinExistence type="predicted"/>
<organism evidence="4 5">
    <name type="scientific">Falsigemmobacter faecalis</name>
    <dbReference type="NCBI Taxonomy" id="2488730"/>
    <lineage>
        <taxon>Bacteria</taxon>
        <taxon>Pseudomonadati</taxon>
        <taxon>Pseudomonadota</taxon>
        <taxon>Alphaproteobacteria</taxon>
        <taxon>Rhodobacterales</taxon>
        <taxon>Paracoccaceae</taxon>
        <taxon>Falsigemmobacter</taxon>
    </lineage>
</organism>
<dbReference type="AlphaFoldDB" id="A0A3P3DQ14"/>
<evidence type="ECO:0000313" key="4">
    <source>
        <dbReference type="EMBL" id="RRH76241.1"/>
    </source>
</evidence>
<evidence type="ECO:0000313" key="5">
    <source>
        <dbReference type="Proteomes" id="UP000282125"/>
    </source>
</evidence>
<sequence length="205" mass="22225">MARFEAEGLNHGSSGNISVRAGSRTLITPAGARAANLTPERIVALDIEGALCDGGADVPSTEWRIHTEIYRARPEVMAVVHSHADNCVALSCHHRPLPPFHYMIAGFGGDEVPCARYQPLGSDALAFAVTEALGARYKACLMASHGMVAVGTSLSQASDLTVKLEMLARQYLLARQAGEPVLLSEDELREVHRRYGYYGHSRMPR</sequence>
<dbReference type="OrthoDB" id="5291399at2"/>